<reference evidence="1 2" key="1">
    <citation type="submission" date="2020-02" db="EMBL/GenBank/DDBJ databases">
        <title>Draft genome sequence of Haematococcus lacustris strain NIES-144.</title>
        <authorList>
            <person name="Morimoto D."/>
            <person name="Nakagawa S."/>
            <person name="Yoshida T."/>
            <person name="Sawayama S."/>
        </authorList>
    </citation>
    <scope>NUCLEOTIDE SEQUENCE [LARGE SCALE GENOMIC DNA]</scope>
    <source>
        <strain evidence="1 2">NIES-144</strain>
    </source>
</reference>
<sequence length="66" mass="6866">MMAFHTDAHITLLSDCDRKGATTRAWCGWRAPVGAAVPAAETVMGGGLGDGGGRAHGLLAWVWSKD</sequence>
<keyword evidence="2" id="KW-1185">Reference proteome</keyword>
<gene>
    <name evidence="1" type="ORF">HaLaN_01386</name>
</gene>
<dbReference type="Proteomes" id="UP000485058">
    <property type="component" value="Unassembled WGS sequence"/>
</dbReference>
<name>A0A699Y9G4_HAELA</name>
<evidence type="ECO:0000313" key="2">
    <source>
        <dbReference type="Proteomes" id="UP000485058"/>
    </source>
</evidence>
<feature type="non-terminal residue" evidence="1">
    <location>
        <position position="1"/>
    </location>
</feature>
<protein>
    <submittedName>
        <fullName evidence="1">Uncharacterized protein</fullName>
    </submittedName>
</protein>
<organism evidence="1 2">
    <name type="scientific">Haematococcus lacustris</name>
    <name type="common">Green alga</name>
    <name type="synonym">Haematococcus pluvialis</name>
    <dbReference type="NCBI Taxonomy" id="44745"/>
    <lineage>
        <taxon>Eukaryota</taxon>
        <taxon>Viridiplantae</taxon>
        <taxon>Chlorophyta</taxon>
        <taxon>core chlorophytes</taxon>
        <taxon>Chlorophyceae</taxon>
        <taxon>CS clade</taxon>
        <taxon>Chlamydomonadales</taxon>
        <taxon>Haematococcaceae</taxon>
        <taxon>Haematococcus</taxon>
    </lineage>
</organism>
<evidence type="ECO:0000313" key="1">
    <source>
        <dbReference type="EMBL" id="GFH06713.1"/>
    </source>
</evidence>
<proteinExistence type="predicted"/>
<accession>A0A699Y9G4</accession>
<comment type="caution">
    <text evidence="1">The sequence shown here is derived from an EMBL/GenBank/DDBJ whole genome shotgun (WGS) entry which is preliminary data.</text>
</comment>
<dbReference type="EMBL" id="BLLF01000052">
    <property type="protein sequence ID" value="GFH06713.1"/>
    <property type="molecule type" value="Genomic_DNA"/>
</dbReference>
<dbReference type="AlphaFoldDB" id="A0A699Y9G4"/>